<evidence type="ECO:0000313" key="2">
    <source>
        <dbReference type="Proteomes" id="UP000825483"/>
    </source>
</evidence>
<protein>
    <submittedName>
        <fullName evidence="1">Uncharacterized protein</fullName>
    </submittedName>
</protein>
<dbReference type="EMBL" id="BPUB01000001">
    <property type="protein sequence ID" value="GJG58314.1"/>
    <property type="molecule type" value="Genomic_DNA"/>
</dbReference>
<gene>
    <name evidence="1" type="ORF">PRLR5076_11650</name>
</gene>
<accession>A0A9R1C979</accession>
<name>A0A9R1C979_9BACT</name>
<evidence type="ECO:0000313" key="1">
    <source>
        <dbReference type="EMBL" id="GJG58314.1"/>
    </source>
</evidence>
<sequence length="80" mass="9319">MECAKAHMFLRVPLFNLSEAGRGYLAPVSYPRLRSLRSLSLGLLRIKPRRGFQWQRITKDMTSLSRKDREDSAKALFLHE</sequence>
<reference evidence="1" key="1">
    <citation type="journal article" date="2022" name="Int. J. Syst. Evol. Microbiol.">
        <title>Prevotella lacticifex sp. nov., isolated from the rumen of cows.</title>
        <authorList>
            <person name="Shinkai T."/>
            <person name="Ikeyama N."/>
            <person name="Kumagai M."/>
            <person name="Ohmori H."/>
            <person name="Sakamoto M."/>
            <person name="Ohkuma M."/>
            <person name="Mitsumori M."/>
        </authorList>
    </citation>
    <scope>NUCLEOTIDE SEQUENCE</scope>
    <source>
        <strain evidence="1">R5076</strain>
    </source>
</reference>
<proteinExistence type="predicted"/>
<comment type="caution">
    <text evidence="1">The sequence shown here is derived from an EMBL/GenBank/DDBJ whole genome shotgun (WGS) entry which is preliminary data.</text>
</comment>
<keyword evidence="2" id="KW-1185">Reference proteome</keyword>
<dbReference type="Proteomes" id="UP000825483">
    <property type="component" value="Unassembled WGS sequence"/>
</dbReference>
<dbReference type="AlphaFoldDB" id="A0A9R1C979"/>
<organism evidence="1 2">
    <name type="scientific">Prevotella lacticifex</name>
    <dbReference type="NCBI Taxonomy" id="2854755"/>
    <lineage>
        <taxon>Bacteria</taxon>
        <taxon>Pseudomonadati</taxon>
        <taxon>Bacteroidota</taxon>
        <taxon>Bacteroidia</taxon>
        <taxon>Bacteroidales</taxon>
        <taxon>Prevotellaceae</taxon>
        <taxon>Prevotella</taxon>
    </lineage>
</organism>